<keyword evidence="8" id="KW-0106">Calcium</keyword>
<evidence type="ECO:0000256" key="9">
    <source>
        <dbReference type="ARBA" id="ARBA00023157"/>
    </source>
</evidence>
<organism evidence="19 20">
    <name type="scientific">Sphaerulina musiva (strain SO2202)</name>
    <name type="common">Poplar stem canker fungus</name>
    <name type="synonym">Septoria musiva</name>
    <dbReference type="NCBI Taxonomy" id="692275"/>
    <lineage>
        <taxon>Eukaryota</taxon>
        <taxon>Fungi</taxon>
        <taxon>Dikarya</taxon>
        <taxon>Ascomycota</taxon>
        <taxon>Pezizomycotina</taxon>
        <taxon>Dothideomycetes</taxon>
        <taxon>Dothideomycetidae</taxon>
        <taxon>Mycosphaerellales</taxon>
        <taxon>Mycosphaerellaceae</taxon>
        <taxon>Sphaerulina</taxon>
    </lineage>
</organism>
<dbReference type="STRING" id="692275.M3B449"/>
<feature type="site" description="Transition state stabilizer" evidence="14">
    <location>
        <position position="319"/>
    </location>
</feature>
<dbReference type="RefSeq" id="XP_016762678.1">
    <property type="nucleotide sequence ID" value="XM_016904792.1"/>
</dbReference>
<evidence type="ECO:0000256" key="14">
    <source>
        <dbReference type="PIRSR" id="PIRSR001024-2"/>
    </source>
</evidence>
<dbReference type="FunFam" id="2.60.40.1180:FF:000037">
    <property type="entry name" value="Alpha-amylase A"/>
    <property type="match status" value="1"/>
</dbReference>
<dbReference type="PANTHER" id="PTHR10357:SF215">
    <property type="entry name" value="ALPHA-AMYLASE 1"/>
    <property type="match status" value="1"/>
</dbReference>
<accession>M3B449</accession>
<dbReference type="InterPro" id="IPR006047">
    <property type="entry name" value="GH13_cat_dom"/>
</dbReference>
<dbReference type="GeneID" id="27901929"/>
<feature type="binding site" evidence="16">
    <location>
        <position position="373"/>
    </location>
    <ligand>
        <name>substrate</name>
    </ligand>
</feature>
<name>M3B449_SPHMS</name>
<dbReference type="EC" id="3.2.1.1" evidence="4"/>
<evidence type="ECO:0000256" key="17">
    <source>
        <dbReference type="SAM" id="SignalP"/>
    </source>
</evidence>
<feature type="domain" description="Glycosyl hydrolase family 13 catalytic" evidence="18">
    <location>
        <begin position="33"/>
        <end position="398"/>
    </location>
</feature>
<keyword evidence="11" id="KW-0119">Carbohydrate metabolism</keyword>
<dbReference type="Gene3D" id="3.20.20.80">
    <property type="entry name" value="Glycosidases"/>
    <property type="match status" value="1"/>
</dbReference>
<dbReference type="EMBL" id="KB456262">
    <property type="protein sequence ID" value="EMF14557.1"/>
    <property type="molecule type" value="Genomic_DNA"/>
</dbReference>
<evidence type="ECO:0000256" key="7">
    <source>
        <dbReference type="ARBA" id="ARBA00022801"/>
    </source>
</evidence>
<evidence type="ECO:0000256" key="1">
    <source>
        <dbReference type="ARBA" id="ARBA00000548"/>
    </source>
</evidence>
<keyword evidence="7 19" id="KW-0378">Hydrolase</keyword>
<comment type="catalytic activity">
    <reaction evidence="1">
        <text>Endohydrolysis of (1-&gt;4)-alpha-D-glucosidic linkages in polysaccharides containing three or more (1-&gt;4)-alpha-linked D-glucose units.</text>
        <dbReference type="EC" id="3.2.1.1"/>
    </reaction>
</comment>
<dbReference type="Pfam" id="PF09260">
    <property type="entry name" value="A_amylase_dom_C"/>
    <property type="match status" value="1"/>
</dbReference>
<dbReference type="CDD" id="cd11319">
    <property type="entry name" value="AmyAc_euk_AmyA"/>
    <property type="match status" value="1"/>
</dbReference>
<dbReference type="HOGENOM" id="CLU_006462_7_2_1"/>
<evidence type="ECO:0000256" key="3">
    <source>
        <dbReference type="ARBA" id="ARBA00008061"/>
    </source>
</evidence>
<dbReference type="eggNOG" id="KOG0471">
    <property type="taxonomic scope" value="Eukaryota"/>
</dbReference>
<evidence type="ECO:0000256" key="4">
    <source>
        <dbReference type="ARBA" id="ARBA00012595"/>
    </source>
</evidence>
<dbReference type="InterPro" id="IPR017853">
    <property type="entry name" value="GH"/>
</dbReference>
<dbReference type="GO" id="GO:0004556">
    <property type="term" value="F:alpha-amylase activity"/>
    <property type="evidence" value="ECO:0007669"/>
    <property type="project" value="UniProtKB-EC"/>
</dbReference>
<dbReference type="SUPFAM" id="SSF51445">
    <property type="entry name" value="(Trans)glycosidases"/>
    <property type="match status" value="1"/>
</dbReference>
<evidence type="ECO:0000256" key="6">
    <source>
        <dbReference type="ARBA" id="ARBA00022729"/>
    </source>
</evidence>
<feature type="signal peptide" evidence="17">
    <location>
        <begin position="1"/>
        <end position="20"/>
    </location>
</feature>
<evidence type="ECO:0000256" key="11">
    <source>
        <dbReference type="ARBA" id="ARBA00023277"/>
    </source>
</evidence>
<sequence>MHLTGALALLSLAWTPTVLGADGNAWRGRTIYQVFTDRFARTDGSTTASCDTSIADYCGGTWNGLINRLDYIQGLGFDAIWISPITHQVEGLSIDGASYHGYWQDDINSVNEKFGTADDLRALAAELHSRGMYLMVDIVVNHLAYIGSPDTIDYSTFPQFPSSEYFHPYCSNNYLPDNLTNLEQCWMGSTNVPLPDLRTEDSAVQDIWNSWITKLISDYSIDGLRIDSVMEVNTGFWASFQAAAGGIYSLGEVYLSDSDIVAGYQDYLPGVFNYAYYFSLVNAFTDSGTIADLADMINTIKGGAYTDTSLLGTFSENHDQPRIGALTSDLTLAKNVIAGTMLTDGIPVIYQGQELFYQNVGWGGSGNPYPWDREAIWLSGYPTDGELYIATKTFNSARKNAANDDSTYLTYQNYPFYTDDTTIAMRKGKMVTILSNLGSSGSSYTLSLTSGYDSGTQVTELLTCGTLTASSDGILDVPMSAGQPRVYYPTASLGGFSLCDSSNSSKRIMKTRSAKWRYSMAKDS</sequence>
<dbReference type="Gene3D" id="2.60.40.1180">
    <property type="entry name" value="Golgi alpha-mannosidase II"/>
    <property type="match status" value="1"/>
</dbReference>
<dbReference type="PANTHER" id="PTHR10357">
    <property type="entry name" value="ALPHA-AMYLASE FAMILY MEMBER"/>
    <property type="match status" value="1"/>
</dbReference>
<keyword evidence="12" id="KW-0326">Glycosidase</keyword>
<proteinExistence type="inferred from homology"/>
<gene>
    <name evidence="19" type="ORF">SEPMUDRAFT_148233</name>
</gene>
<dbReference type="SMART" id="SM00642">
    <property type="entry name" value="Aamy"/>
    <property type="match status" value="1"/>
</dbReference>
<keyword evidence="9 15" id="KW-1015">Disulfide bond</keyword>
<evidence type="ECO:0000313" key="19">
    <source>
        <dbReference type="EMBL" id="EMF14557.1"/>
    </source>
</evidence>
<evidence type="ECO:0000256" key="12">
    <source>
        <dbReference type="ARBA" id="ARBA00023295"/>
    </source>
</evidence>
<dbReference type="PIRSF" id="PIRSF001024">
    <property type="entry name" value="Alph-amyl_fung"/>
    <property type="match status" value="1"/>
</dbReference>
<dbReference type="Pfam" id="PF00128">
    <property type="entry name" value="Alpha-amylase"/>
    <property type="match status" value="1"/>
</dbReference>
<dbReference type="Proteomes" id="UP000016931">
    <property type="component" value="Unassembled WGS sequence"/>
</dbReference>
<feature type="binding site" evidence="16">
    <location>
        <position position="319"/>
    </location>
    <ligand>
        <name>substrate</name>
    </ligand>
</feature>
<evidence type="ECO:0000256" key="5">
    <source>
        <dbReference type="ARBA" id="ARBA00022723"/>
    </source>
</evidence>
<comment type="similarity">
    <text evidence="3">Belongs to the glycosyl hydrolase 13 family.</text>
</comment>
<dbReference type="FunFam" id="3.20.20.80:FF:000120">
    <property type="entry name" value="Alpha-amylase A"/>
    <property type="match status" value="1"/>
</dbReference>
<feature type="disulfide bond" evidence="15">
    <location>
        <begin position="464"/>
        <end position="499"/>
    </location>
</feature>
<dbReference type="OMA" id="AHNWLFT"/>
<evidence type="ECO:0000256" key="10">
    <source>
        <dbReference type="ARBA" id="ARBA00023180"/>
    </source>
</evidence>
<evidence type="ECO:0000256" key="15">
    <source>
        <dbReference type="PIRSR" id="PIRSR001024-4"/>
    </source>
</evidence>
<dbReference type="InterPro" id="IPR013777">
    <property type="entry name" value="A-amylase-like"/>
</dbReference>
<evidence type="ECO:0000256" key="2">
    <source>
        <dbReference type="ARBA" id="ARBA00001913"/>
    </source>
</evidence>
<comment type="cofactor">
    <cofactor evidence="2">
        <name>Ca(2+)</name>
        <dbReference type="ChEBI" id="CHEBI:29108"/>
    </cofactor>
</comment>
<feature type="disulfide bond" evidence="15">
    <location>
        <begin position="170"/>
        <end position="185"/>
    </location>
</feature>
<dbReference type="AlphaFoldDB" id="M3B449"/>
<dbReference type="OrthoDB" id="204980at2759"/>
<feature type="binding site" evidence="16">
    <location>
        <position position="225"/>
    </location>
    <ligand>
        <name>substrate</name>
    </ligand>
</feature>
<feature type="binding site" evidence="16">
    <location>
        <position position="142"/>
    </location>
    <ligand>
        <name>substrate</name>
    </ligand>
</feature>
<dbReference type="GO" id="GO:0016052">
    <property type="term" value="P:carbohydrate catabolic process"/>
    <property type="evidence" value="ECO:0007669"/>
    <property type="project" value="InterPro"/>
</dbReference>
<feature type="disulfide bond" evidence="15">
    <location>
        <begin position="50"/>
        <end position="58"/>
    </location>
</feature>
<feature type="binding site" evidence="16">
    <location>
        <position position="103"/>
    </location>
    <ligand>
        <name>substrate</name>
    </ligand>
</feature>
<feature type="active site" description="Proton donor" evidence="13">
    <location>
        <position position="252"/>
    </location>
</feature>
<protein>
    <recommendedName>
        <fullName evidence="4">alpha-amylase</fullName>
        <ecNumber evidence="4">3.2.1.1</ecNumber>
    </recommendedName>
</protein>
<keyword evidence="10" id="KW-0325">Glycoprotein</keyword>
<dbReference type="GO" id="GO:0005509">
    <property type="term" value="F:calcium ion binding"/>
    <property type="evidence" value="ECO:0007669"/>
    <property type="project" value="InterPro"/>
</dbReference>
<keyword evidence="20" id="KW-1185">Reference proteome</keyword>
<dbReference type="SUPFAM" id="SSF51011">
    <property type="entry name" value="Glycosyl hydrolase domain"/>
    <property type="match status" value="1"/>
</dbReference>
<evidence type="ECO:0000256" key="16">
    <source>
        <dbReference type="PIRSR" id="PIRSR001024-5"/>
    </source>
</evidence>
<evidence type="ECO:0000313" key="20">
    <source>
        <dbReference type="Proteomes" id="UP000016931"/>
    </source>
</evidence>
<evidence type="ECO:0000256" key="13">
    <source>
        <dbReference type="PIRSR" id="PIRSR001024-1"/>
    </source>
</evidence>
<keyword evidence="5" id="KW-0479">Metal-binding</keyword>
<dbReference type="InterPro" id="IPR013780">
    <property type="entry name" value="Glyco_hydro_b"/>
</dbReference>
<evidence type="ECO:0000259" key="18">
    <source>
        <dbReference type="SMART" id="SM00642"/>
    </source>
</evidence>
<evidence type="ECO:0000256" key="8">
    <source>
        <dbReference type="ARBA" id="ARBA00022837"/>
    </source>
</evidence>
<dbReference type="InterPro" id="IPR015340">
    <property type="entry name" value="A_amylase_C_dom"/>
</dbReference>
<feature type="chain" id="PRO_5004031789" description="alpha-amylase" evidence="17">
    <location>
        <begin position="21"/>
        <end position="524"/>
    </location>
</feature>
<keyword evidence="6 17" id="KW-0732">Signal</keyword>
<feature type="active site" description="Nucleophile" evidence="13">
    <location>
        <position position="227"/>
    </location>
</feature>
<reference evidence="19 20" key="1">
    <citation type="journal article" date="2012" name="PLoS Pathog.">
        <title>Diverse lifestyles and strategies of plant pathogenesis encoded in the genomes of eighteen Dothideomycetes fungi.</title>
        <authorList>
            <person name="Ohm R.A."/>
            <person name="Feau N."/>
            <person name="Henrissat B."/>
            <person name="Schoch C.L."/>
            <person name="Horwitz B.A."/>
            <person name="Barry K.W."/>
            <person name="Condon B.J."/>
            <person name="Copeland A.C."/>
            <person name="Dhillon B."/>
            <person name="Glaser F."/>
            <person name="Hesse C.N."/>
            <person name="Kosti I."/>
            <person name="LaButti K."/>
            <person name="Lindquist E.A."/>
            <person name="Lucas S."/>
            <person name="Salamov A.A."/>
            <person name="Bradshaw R.E."/>
            <person name="Ciuffetti L."/>
            <person name="Hamelin R.C."/>
            <person name="Kema G.H.J."/>
            <person name="Lawrence C."/>
            <person name="Scott J.A."/>
            <person name="Spatafora J.W."/>
            <person name="Turgeon B.G."/>
            <person name="de Wit P.J.G.M."/>
            <person name="Zhong S."/>
            <person name="Goodwin S.B."/>
            <person name="Grigoriev I.V."/>
        </authorList>
    </citation>
    <scope>NUCLEOTIDE SEQUENCE [LARGE SCALE GENOMIC DNA]</scope>
    <source>
        <strain evidence="19 20">SO2202</strain>
    </source>
</reference>